<evidence type="ECO:0000313" key="2">
    <source>
        <dbReference type="EMBL" id="KZS09128.1"/>
    </source>
</evidence>
<evidence type="ECO:0000256" key="1">
    <source>
        <dbReference type="SAM" id="Phobius"/>
    </source>
</evidence>
<feature type="transmembrane region" description="Helical" evidence="1">
    <location>
        <begin position="20"/>
        <end position="42"/>
    </location>
</feature>
<keyword evidence="1" id="KW-0812">Transmembrane</keyword>
<dbReference type="Proteomes" id="UP000076858">
    <property type="component" value="Unassembled WGS sequence"/>
</dbReference>
<organism evidence="2 3">
    <name type="scientific">Daphnia magna</name>
    <dbReference type="NCBI Taxonomy" id="35525"/>
    <lineage>
        <taxon>Eukaryota</taxon>
        <taxon>Metazoa</taxon>
        <taxon>Ecdysozoa</taxon>
        <taxon>Arthropoda</taxon>
        <taxon>Crustacea</taxon>
        <taxon>Branchiopoda</taxon>
        <taxon>Diplostraca</taxon>
        <taxon>Cladocera</taxon>
        <taxon>Anomopoda</taxon>
        <taxon>Daphniidae</taxon>
        <taxon>Daphnia</taxon>
    </lineage>
</organism>
<accession>A0A164S0Q0</accession>
<keyword evidence="1" id="KW-1133">Transmembrane helix</keyword>
<dbReference type="AlphaFoldDB" id="A0A164S0Q0"/>
<sequence length="80" mass="9190">MQLTLCTKTIGRPERIQIIFGYLVITICILIYQKTCFIYVIFTFQIFCVRKQVHNMSSSAVQEASSSRLVQKVISAFHGQ</sequence>
<name>A0A164S0Q0_9CRUS</name>
<proteinExistence type="predicted"/>
<gene>
    <name evidence="2" type="ORF">APZ42_026723</name>
</gene>
<protein>
    <submittedName>
        <fullName evidence="2">Uncharacterized protein</fullName>
    </submittedName>
</protein>
<reference evidence="2 3" key="1">
    <citation type="submission" date="2016-03" db="EMBL/GenBank/DDBJ databases">
        <title>EvidentialGene: Evidence-directed Construction of Genes on Genomes.</title>
        <authorList>
            <person name="Gilbert D.G."/>
            <person name="Choi J.-H."/>
            <person name="Mockaitis K."/>
            <person name="Colbourne J."/>
            <person name="Pfrender M."/>
        </authorList>
    </citation>
    <scope>NUCLEOTIDE SEQUENCE [LARGE SCALE GENOMIC DNA]</scope>
    <source>
        <strain evidence="2 3">Xinb3</strain>
        <tissue evidence="2">Complete organism</tissue>
    </source>
</reference>
<keyword evidence="3" id="KW-1185">Reference proteome</keyword>
<dbReference type="EMBL" id="LRGB01002118">
    <property type="protein sequence ID" value="KZS09128.1"/>
    <property type="molecule type" value="Genomic_DNA"/>
</dbReference>
<evidence type="ECO:0000313" key="3">
    <source>
        <dbReference type="Proteomes" id="UP000076858"/>
    </source>
</evidence>
<keyword evidence="1" id="KW-0472">Membrane</keyword>
<comment type="caution">
    <text evidence="2">The sequence shown here is derived from an EMBL/GenBank/DDBJ whole genome shotgun (WGS) entry which is preliminary data.</text>
</comment>